<proteinExistence type="predicted"/>
<dbReference type="GeneID" id="55565476"/>
<gene>
    <name evidence="1" type="ORF">NCTC11820_01231</name>
</gene>
<dbReference type="RefSeq" id="WP_013189337.1">
    <property type="nucleotide sequence ID" value="NZ_CP068112.1"/>
</dbReference>
<dbReference type="OMA" id="LAWYLHF"/>
<evidence type="ECO:0000313" key="2">
    <source>
        <dbReference type="Proteomes" id="UP000250245"/>
    </source>
</evidence>
<dbReference type="Pfam" id="PF12686">
    <property type="entry name" value="DUF3800"/>
    <property type="match status" value="1"/>
</dbReference>
<organism evidence="1 2">
    <name type="scientific">Mobiluncus curtisii</name>
    <dbReference type="NCBI Taxonomy" id="2051"/>
    <lineage>
        <taxon>Bacteria</taxon>
        <taxon>Bacillati</taxon>
        <taxon>Actinomycetota</taxon>
        <taxon>Actinomycetes</taxon>
        <taxon>Actinomycetales</taxon>
        <taxon>Actinomycetaceae</taxon>
        <taxon>Mobiluncus</taxon>
    </lineage>
</organism>
<sequence length="216" mass="24628">MADYFVYIDETGTLDFREPQTESDSPYFGIGSATFKDEHADILWNTLVLRASLEDQGISLPRGFHAKNDSMNTRAQVFALLSQQPPVFHATFLYKSRAYSYVQQAGKMRLYKLALYEHVRGLCQTAFDKNDHLYLVLATFGTKSEKTAAETALLDISNQMPQEITPCYWDSASSSGLQIADYMLWGLQRRMSKRNLQDFEVCARIPSDCVRHPWGV</sequence>
<name>A0A2X2YKE9_9ACTO</name>
<dbReference type="Proteomes" id="UP000250245">
    <property type="component" value="Unassembled WGS sequence"/>
</dbReference>
<dbReference type="EMBL" id="UASJ01000001">
    <property type="protein sequence ID" value="SQB64886.1"/>
    <property type="molecule type" value="Genomic_DNA"/>
</dbReference>
<evidence type="ECO:0000313" key="1">
    <source>
        <dbReference type="EMBL" id="SQB64886.1"/>
    </source>
</evidence>
<accession>A0A2X2YKE9</accession>
<dbReference type="InterPro" id="IPR024524">
    <property type="entry name" value="DUF3800"/>
</dbReference>
<dbReference type="AlphaFoldDB" id="A0A2X2YKE9"/>
<protein>
    <submittedName>
        <fullName evidence="1">Protein of uncharacterized function (DUF3800)</fullName>
    </submittedName>
</protein>
<reference evidence="1 2" key="1">
    <citation type="submission" date="2018-06" db="EMBL/GenBank/DDBJ databases">
        <authorList>
            <consortium name="Pathogen Informatics"/>
            <person name="Doyle S."/>
        </authorList>
    </citation>
    <scope>NUCLEOTIDE SEQUENCE [LARGE SCALE GENOMIC DNA]</scope>
    <source>
        <strain evidence="1 2">NCTC11820</strain>
    </source>
</reference>